<dbReference type="Proteomes" id="UP000095286">
    <property type="component" value="Unplaced"/>
</dbReference>
<proteinExistence type="predicted"/>
<evidence type="ECO:0000313" key="1">
    <source>
        <dbReference type="Proteomes" id="UP000095286"/>
    </source>
</evidence>
<name>A0AC35TVV5_9BILA</name>
<protein>
    <submittedName>
        <fullName evidence="2">DHHC domain-containing protein</fullName>
    </submittedName>
</protein>
<dbReference type="WBParaSite" id="RSKR_0000495400.1">
    <property type="protein sequence ID" value="RSKR_0000495400.1"/>
    <property type="gene ID" value="RSKR_0000495400"/>
</dbReference>
<organism evidence="1 2">
    <name type="scientific">Rhabditophanes sp. KR3021</name>
    <dbReference type="NCBI Taxonomy" id="114890"/>
    <lineage>
        <taxon>Eukaryota</taxon>
        <taxon>Metazoa</taxon>
        <taxon>Ecdysozoa</taxon>
        <taxon>Nematoda</taxon>
        <taxon>Chromadorea</taxon>
        <taxon>Rhabditida</taxon>
        <taxon>Tylenchina</taxon>
        <taxon>Panagrolaimomorpha</taxon>
        <taxon>Strongyloidoidea</taxon>
        <taxon>Alloionematidae</taxon>
        <taxon>Rhabditophanes</taxon>
    </lineage>
</organism>
<sequence>MVGDTHLNIGESSQIRTKVESGGLNLDGKTYRPHDLTKSSFLCCLLLFVWVIFNYETYVHFFNLFNIQIFRLPRFYDQNNAYCISQITGVLVFVWIVFVQLFLYTEPGIIPKDVYFETFKRLNDKELQSTSKLSLTSLDHKRIYCSICNIHRPKNVLHCIICQVCVVSHDHHCSLLGSCVGKRNYYLFVCQLFTGASLATIMSVCAWYIIWDGLLGLVWAQGENRVKWESHLTNGHSAPHSLMVEDNQRIPTSLAIARKKRNSCGCGGCDLFPNRGCCNSGCQQESRPLPLACCPPPPPPKRCCSQAFGPCCPSTPQTTCCKRPCCEGQRPDLYEEVEEEPTVGTPTPTAPAAGSQCCPAATPPAPPVPPPPPPPPPEAPVECCDEPTSTTQAPEESCGCPNGNCGCGRPCCFYKDTNCCSRHKPCCPPQLDCCPPIVLPQICFNSVPPCLRACPSCPCRKRIMLGKRSKRQSSHHCQVPAASRPVAQGTPIAPAPSKFLAKIIESPDEVASAPKAGRLFETSRNHRTKRELLCAPCINGRPILKARQKRNLDCVQCVYLKPQYDTTVIQNPMLPANPIPQSPLPYPADARERVKRNGCLPYPGCLNLRRRSKRNWNSQYCEPCGNFATRMKRDTERDTCLRDKYENDKQKGCRGSAPGDTGEDDGEGFRMKRQAYGKNGLLDLVKVIAKAATTHNVSPGGDSCLPFPSCVMAKRKRKKRALNKLANYENSLINHRIKVLQHEVAVIRHKRQFYAPDSTANCTPCPAWVTLALAAARKKRDAGGEVCDQTADCLNPQDYKNFMRKFMNSRKKRSARRPICRRCTGQEPIHRVKRAFGGPTINASAAACNAFPSCRTRTKRNLFEDCAICTPDPGLRRRKKRMLDTAKCYPCPNSAAANAAVLAGGK</sequence>
<reference evidence="2" key="1">
    <citation type="submission" date="2016-11" db="UniProtKB">
        <authorList>
            <consortium name="WormBaseParasite"/>
        </authorList>
    </citation>
    <scope>IDENTIFICATION</scope>
    <source>
        <strain evidence="2">KR3021</strain>
    </source>
</reference>
<evidence type="ECO:0000313" key="2">
    <source>
        <dbReference type="WBParaSite" id="RSKR_0000495400.1"/>
    </source>
</evidence>
<accession>A0AC35TVV5</accession>